<dbReference type="EC" id="2.1.1.-" evidence="4"/>
<evidence type="ECO:0000256" key="4">
    <source>
        <dbReference type="HAMAP-Rule" id="MF_03044"/>
    </source>
</evidence>
<dbReference type="GO" id="GO:0016433">
    <property type="term" value="F:rRNA (adenine) methyltransferase activity"/>
    <property type="evidence" value="ECO:0007669"/>
    <property type="project" value="UniProtKB-UniRule"/>
</dbReference>
<keyword evidence="3 4" id="KW-0949">S-adenosyl-L-methionine</keyword>
<sequence>MTRSKKQPKSLAAGRTPIVKQHKARFSAKKGRTIIRSHHQLSKSLADAEKAGNAELALRLRRDIARNGGLETYQQASLLGQSSDRGGDSSKVLVNWLKALTKHQQQPLKVLEVGALSLTNACSCWELMEVTRIDLNSQTPGIEQQDFMQRPLPSCAEDKFDVISLSLVLNFVPSKEGRGQMLRRTCEFLHSRISPLAADNDGESFAPCLFLVLPAPCVENSRYMDEERLQQIMESLGYVRTARKLSPRLIYSLWNYVPGTAQPKTFGKVEVNPGVSRNNFCIVL</sequence>
<protein>
    <recommendedName>
        <fullName evidence="4">25S rRNA adenine-N(1) methyltransferase</fullName>
        <ecNumber evidence="4">2.1.1.-</ecNumber>
    </recommendedName>
</protein>
<dbReference type="GO" id="GO:0005730">
    <property type="term" value="C:nucleolus"/>
    <property type="evidence" value="ECO:0007669"/>
    <property type="project" value="UniProtKB-SubCell"/>
</dbReference>
<comment type="similarity">
    <text evidence="4">Belongs to the BMT2 family.</text>
</comment>
<dbReference type="InterPro" id="IPR021867">
    <property type="entry name" value="Bmt2/SAMTOR"/>
</dbReference>
<evidence type="ECO:0000313" key="6">
    <source>
        <dbReference type="Proteomes" id="UP000799439"/>
    </source>
</evidence>
<comment type="subcellular location">
    <subcellularLocation>
        <location evidence="4">Nucleus</location>
        <location evidence="4">Nucleolus</location>
    </subcellularLocation>
</comment>
<dbReference type="Proteomes" id="UP000799439">
    <property type="component" value="Unassembled WGS sequence"/>
</dbReference>
<keyword evidence="6" id="KW-1185">Reference proteome</keyword>
<dbReference type="EMBL" id="ML996081">
    <property type="protein sequence ID" value="KAF2158091.1"/>
    <property type="molecule type" value="Genomic_DNA"/>
</dbReference>
<feature type="binding site" evidence="4">
    <location>
        <position position="114"/>
    </location>
    <ligand>
        <name>S-adenosyl-L-methionine</name>
        <dbReference type="ChEBI" id="CHEBI:59789"/>
    </ligand>
</feature>
<dbReference type="AlphaFoldDB" id="A0A9P4JAV1"/>
<evidence type="ECO:0000256" key="3">
    <source>
        <dbReference type="ARBA" id="ARBA00022691"/>
    </source>
</evidence>
<proteinExistence type="inferred from homology"/>
<feature type="binding site" evidence="4">
    <location>
        <position position="134"/>
    </location>
    <ligand>
        <name>S-adenosyl-L-methionine</name>
        <dbReference type="ChEBI" id="CHEBI:59789"/>
    </ligand>
</feature>
<dbReference type="SUPFAM" id="SSF53335">
    <property type="entry name" value="S-adenosyl-L-methionine-dependent methyltransferases"/>
    <property type="match status" value="1"/>
</dbReference>
<dbReference type="InterPro" id="IPR029063">
    <property type="entry name" value="SAM-dependent_MTases_sf"/>
</dbReference>
<dbReference type="Pfam" id="PF11968">
    <property type="entry name" value="Bmt2"/>
    <property type="match status" value="1"/>
</dbReference>
<organism evidence="5 6">
    <name type="scientific">Myriangium duriaei CBS 260.36</name>
    <dbReference type="NCBI Taxonomy" id="1168546"/>
    <lineage>
        <taxon>Eukaryota</taxon>
        <taxon>Fungi</taxon>
        <taxon>Dikarya</taxon>
        <taxon>Ascomycota</taxon>
        <taxon>Pezizomycotina</taxon>
        <taxon>Dothideomycetes</taxon>
        <taxon>Dothideomycetidae</taxon>
        <taxon>Myriangiales</taxon>
        <taxon>Myriangiaceae</taxon>
        <taxon>Myriangium</taxon>
    </lineage>
</organism>
<accession>A0A9P4JAV1</accession>
<evidence type="ECO:0000313" key="5">
    <source>
        <dbReference type="EMBL" id="KAF2158091.1"/>
    </source>
</evidence>
<dbReference type="OrthoDB" id="5954793at2759"/>
<evidence type="ECO:0000256" key="1">
    <source>
        <dbReference type="ARBA" id="ARBA00022603"/>
    </source>
</evidence>
<dbReference type="HAMAP" id="MF_03044">
    <property type="entry name" value="BMT2"/>
    <property type="match status" value="1"/>
</dbReference>
<name>A0A9P4JAV1_9PEZI</name>
<dbReference type="PANTHER" id="PTHR21008:SF1">
    <property type="entry name" value="25S RRNA (ADENINE(2142)-N(1))-METHYLTRANSFERASE"/>
    <property type="match status" value="1"/>
</dbReference>
<reference evidence="5" key="1">
    <citation type="journal article" date="2020" name="Stud. Mycol.">
        <title>101 Dothideomycetes genomes: a test case for predicting lifestyles and emergence of pathogens.</title>
        <authorList>
            <person name="Haridas S."/>
            <person name="Albert R."/>
            <person name="Binder M."/>
            <person name="Bloem J."/>
            <person name="Labutti K."/>
            <person name="Salamov A."/>
            <person name="Andreopoulos B."/>
            <person name="Baker S."/>
            <person name="Barry K."/>
            <person name="Bills G."/>
            <person name="Bluhm B."/>
            <person name="Cannon C."/>
            <person name="Castanera R."/>
            <person name="Culley D."/>
            <person name="Daum C."/>
            <person name="Ezra D."/>
            <person name="Gonzalez J."/>
            <person name="Henrissat B."/>
            <person name="Kuo A."/>
            <person name="Liang C."/>
            <person name="Lipzen A."/>
            <person name="Lutzoni F."/>
            <person name="Magnuson J."/>
            <person name="Mondo S."/>
            <person name="Nolan M."/>
            <person name="Ohm R."/>
            <person name="Pangilinan J."/>
            <person name="Park H.-J."/>
            <person name="Ramirez L."/>
            <person name="Alfaro M."/>
            <person name="Sun H."/>
            <person name="Tritt A."/>
            <person name="Yoshinaga Y."/>
            <person name="Zwiers L.-H."/>
            <person name="Turgeon B."/>
            <person name="Goodwin S."/>
            <person name="Spatafora J."/>
            <person name="Crous P."/>
            <person name="Grigoriev I."/>
        </authorList>
    </citation>
    <scope>NUCLEOTIDE SEQUENCE</scope>
    <source>
        <strain evidence="5">CBS 260.36</strain>
    </source>
</reference>
<evidence type="ECO:0000256" key="2">
    <source>
        <dbReference type="ARBA" id="ARBA00022679"/>
    </source>
</evidence>
<dbReference type="PANTHER" id="PTHR21008">
    <property type="entry name" value="S-ADENOSYLMETHIONINE SENSOR UPSTREAM OF MTORC1-RELATED"/>
    <property type="match status" value="1"/>
</dbReference>
<keyword evidence="2 4" id="KW-0808">Transferase</keyword>
<comment type="function">
    <text evidence="4">S-adenosyl-L-methionine-dependent methyltransferase that specifically methylates the N(1) position of an adenine present in helix 65 in 25S rRNA.</text>
</comment>
<keyword evidence="1 4" id="KW-0489">Methyltransferase</keyword>
<comment type="caution">
    <text evidence="5">The sequence shown here is derived from an EMBL/GenBank/DDBJ whole genome shotgun (WGS) entry which is preliminary data.</text>
</comment>
<gene>
    <name evidence="5" type="ORF">K461DRAFT_274344</name>
</gene>
<keyword evidence="4" id="KW-0539">Nucleus</keyword>